<name>A0A371P1C9_9ACTN</name>
<dbReference type="AlphaFoldDB" id="A0A371P1C9"/>
<dbReference type="EMBL" id="QUBR01000002">
    <property type="protein sequence ID" value="REK69762.1"/>
    <property type="molecule type" value="Genomic_DNA"/>
</dbReference>
<evidence type="ECO:0000313" key="3">
    <source>
        <dbReference type="Proteomes" id="UP000265581"/>
    </source>
</evidence>
<sequence length="160" mass="18327">MTQRSPKPSPSAAGASGVPASWTLRAAVPSDASWMAELRAVAMRPDLERLGRYDDDRVRRRFLDAYRPEHTTVIEVEHVDVGLFAVRPEAGERWFEHLYIRPDHQGRGLGGRVLEQVLREDDPRPMRLNVLQGSAARRLYERHGFVVEREDAVDVWMVRT</sequence>
<dbReference type="Proteomes" id="UP000265581">
    <property type="component" value="Unassembled WGS sequence"/>
</dbReference>
<gene>
    <name evidence="2" type="ORF">DX116_11195</name>
</gene>
<dbReference type="InterPro" id="IPR000182">
    <property type="entry name" value="GNAT_dom"/>
</dbReference>
<keyword evidence="3" id="KW-1185">Reference proteome</keyword>
<accession>A0A371P1C9</accession>
<dbReference type="PROSITE" id="PS51186">
    <property type="entry name" value="GNAT"/>
    <property type="match status" value="1"/>
</dbReference>
<dbReference type="Pfam" id="PF13508">
    <property type="entry name" value="Acetyltransf_7"/>
    <property type="match status" value="1"/>
</dbReference>
<dbReference type="OrthoDB" id="9803233at2"/>
<organism evidence="2 3">
    <name type="scientific">Aeromicrobium endophyticum</name>
    <dbReference type="NCBI Taxonomy" id="2292704"/>
    <lineage>
        <taxon>Bacteria</taxon>
        <taxon>Bacillati</taxon>
        <taxon>Actinomycetota</taxon>
        <taxon>Actinomycetes</taxon>
        <taxon>Propionibacteriales</taxon>
        <taxon>Nocardioidaceae</taxon>
        <taxon>Aeromicrobium</taxon>
    </lineage>
</organism>
<proteinExistence type="predicted"/>
<dbReference type="SUPFAM" id="SSF55729">
    <property type="entry name" value="Acyl-CoA N-acyltransferases (Nat)"/>
    <property type="match status" value="1"/>
</dbReference>
<reference evidence="2 3" key="1">
    <citation type="submission" date="2018-08" db="EMBL/GenBank/DDBJ databases">
        <title>Aeromicrobium sp. M2KJ-4, whole genome shotgun sequence.</title>
        <authorList>
            <person name="Tuo L."/>
        </authorList>
    </citation>
    <scope>NUCLEOTIDE SEQUENCE [LARGE SCALE GENOMIC DNA]</scope>
    <source>
        <strain evidence="2 3">M2KJ-4</strain>
    </source>
</reference>
<dbReference type="RefSeq" id="WP_119704361.1">
    <property type="nucleotide sequence ID" value="NZ_JBHSOI010000002.1"/>
</dbReference>
<comment type="caution">
    <text evidence="2">The sequence shown here is derived from an EMBL/GenBank/DDBJ whole genome shotgun (WGS) entry which is preliminary data.</text>
</comment>
<dbReference type="CDD" id="cd04301">
    <property type="entry name" value="NAT_SF"/>
    <property type="match status" value="1"/>
</dbReference>
<feature type="domain" description="N-acetyltransferase" evidence="1">
    <location>
        <begin position="22"/>
        <end position="160"/>
    </location>
</feature>
<evidence type="ECO:0000259" key="1">
    <source>
        <dbReference type="PROSITE" id="PS51186"/>
    </source>
</evidence>
<dbReference type="Gene3D" id="3.40.630.30">
    <property type="match status" value="1"/>
</dbReference>
<protein>
    <submittedName>
        <fullName evidence="2">N-acetyltransferase</fullName>
    </submittedName>
</protein>
<evidence type="ECO:0000313" key="2">
    <source>
        <dbReference type="EMBL" id="REK69762.1"/>
    </source>
</evidence>
<keyword evidence="2" id="KW-0808">Transferase</keyword>
<dbReference type="GO" id="GO:0016747">
    <property type="term" value="F:acyltransferase activity, transferring groups other than amino-acyl groups"/>
    <property type="evidence" value="ECO:0007669"/>
    <property type="project" value="InterPro"/>
</dbReference>
<dbReference type="InterPro" id="IPR016181">
    <property type="entry name" value="Acyl_CoA_acyltransferase"/>
</dbReference>